<feature type="domain" description="Amidohydrolase-related" evidence="2">
    <location>
        <begin position="77"/>
        <end position="438"/>
    </location>
</feature>
<dbReference type="EMBL" id="JAULBC010000002">
    <property type="protein sequence ID" value="MEX6687648.1"/>
    <property type="molecule type" value="Genomic_DNA"/>
</dbReference>
<dbReference type="Gene3D" id="3.30.110.90">
    <property type="entry name" value="Amidohydrolase"/>
    <property type="match status" value="1"/>
</dbReference>
<protein>
    <submittedName>
        <fullName evidence="3">Amidohydrolase family protein</fullName>
    </submittedName>
</protein>
<evidence type="ECO:0000256" key="1">
    <source>
        <dbReference type="SAM" id="SignalP"/>
    </source>
</evidence>
<dbReference type="InterPro" id="IPR006680">
    <property type="entry name" value="Amidohydro-rel"/>
</dbReference>
<keyword evidence="1" id="KW-0732">Signal</keyword>
<dbReference type="PANTHER" id="PTHR43135">
    <property type="entry name" value="ALPHA-D-RIBOSE 1-METHYLPHOSPHONATE 5-TRIPHOSPHATE DIPHOSPHATASE"/>
    <property type="match status" value="1"/>
</dbReference>
<reference evidence="3 4" key="1">
    <citation type="submission" date="2023-07" db="EMBL/GenBank/DDBJ databases">
        <authorList>
            <person name="Lian W.-H."/>
        </authorList>
    </citation>
    <scope>NUCLEOTIDE SEQUENCE [LARGE SCALE GENOMIC DNA]</scope>
    <source>
        <strain evidence="3 4">SYSU DXS3180</strain>
    </source>
</reference>
<evidence type="ECO:0000313" key="4">
    <source>
        <dbReference type="Proteomes" id="UP001560573"/>
    </source>
</evidence>
<accession>A0ABV3ZGM6</accession>
<sequence>MKPIASLLLWGLLFTAGNNAIAQQPILLKNVTIIDGTGKPPQKNMFVLIDHGKITDISSKEMITIMTVMPQDFSGKTIMPVITNAHAHLGTVKGVTASAVNYTRDNILRQLQKYETYGVDAIQVMGSDREMIFDMRDSSQKGLLPGATIYTAGYGFSAPNGGPPSNLGMDKVYRPATPEEAIKDVQELAKLKPDMIKMWVDDFGGTSPKMKPEISAAIISEAHKQHIRVASHLYYLEDAHRLVDQGLDIIAHSIRDKDIDDALIEKMKQKGVAYIPTLSLDEFQFAYANKPEWLDEPFFKVALELGVYEMITADDYRSKIMSNPNFEKNKAAYATALRNVKKLFDAGVLIALGTDSGANPVRVQGFSEHLEMQLLTEAGLTPLQAIMIATQNAAKVVHKNIPGTLEKGNPASFIVLQNNPAKDIKNTRSILEVWKNGVKVNDGPMKD</sequence>
<proteinExistence type="predicted"/>
<gene>
    <name evidence="3" type="ORF">QTN47_09105</name>
</gene>
<comment type="caution">
    <text evidence="3">The sequence shown here is derived from an EMBL/GenBank/DDBJ whole genome shotgun (WGS) entry which is preliminary data.</text>
</comment>
<feature type="chain" id="PRO_5046239869" evidence="1">
    <location>
        <begin position="23"/>
        <end position="447"/>
    </location>
</feature>
<evidence type="ECO:0000313" key="3">
    <source>
        <dbReference type="EMBL" id="MEX6687648.1"/>
    </source>
</evidence>
<dbReference type="Pfam" id="PF01979">
    <property type="entry name" value="Amidohydro_1"/>
    <property type="match status" value="1"/>
</dbReference>
<dbReference type="Gene3D" id="2.30.40.10">
    <property type="entry name" value="Urease, subunit C, domain 1"/>
    <property type="match status" value="1"/>
</dbReference>
<keyword evidence="4" id="KW-1185">Reference proteome</keyword>
<dbReference type="RefSeq" id="WP_369329053.1">
    <property type="nucleotide sequence ID" value="NZ_JAULBC010000002.1"/>
</dbReference>
<dbReference type="SUPFAM" id="SSF51556">
    <property type="entry name" value="Metallo-dependent hydrolases"/>
    <property type="match status" value="1"/>
</dbReference>
<dbReference type="InterPro" id="IPR011059">
    <property type="entry name" value="Metal-dep_hydrolase_composite"/>
</dbReference>
<dbReference type="Gene3D" id="1.20.58.520">
    <property type="entry name" value="Amidohydrolase"/>
    <property type="match status" value="1"/>
</dbReference>
<dbReference type="Proteomes" id="UP001560573">
    <property type="component" value="Unassembled WGS sequence"/>
</dbReference>
<dbReference type="InterPro" id="IPR032466">
    <property type="entry name" value="Metal_Hydrolase"/>
</dbReference>
<feature type="signal peptide" evidence="1">
    <location>
        <begin position="1"/>
        <end position="22"/>
    </location>
</feature>
<evidence type="ECO:0000259" key="2">
    <source>
        <dbReference type="Pfam" id="PF01979"/>
    </source>
</evidence>
<name>A0ABV3ZGM6_9BACT</name>
<dbReference type="Gene3D" id="3.40.50.10910">
    <property type="entry name" value="Amidohydrolase"/>
    <property type="match status" value="1"/>
</dbReference>
<dbReference type="PANTHER" id="PTHR43135:SF3">
    <property type="entry name" value="ALPHA-D-RIBOSE 1-METHYLPHOSPHONATE 5-TRIPHOSPHATE DIPHOSPHATASE"/>
    <property type="match status" value="1"/>
</dbReference>
<dbReference type="InterPro" id="IPR051781">
    <property type="entry name" value="Metallo-dep_Hydrolase"/>
</dbReference>
<organism evidence="3 4">
    <name type="scientific">Danxiaibacter flavus</name>
    <dbReference type="NCBI Taxonomy" id="3049108"/>
    <lineage>
        <taxon>Bacteria</taxon>
        <taxon>Pseudomonadati</taxon>
        <taxon>Bacteroidota</taxon>
        <taxon>Chitinophagia</taxon>
        <taxon>Chitinophagales</taxon>
        <taxon>Chitinophagaceae</taxon>
        <taxon>Danxiaibacter</taxon>
    </lineage>
</organism>
<dbReference type="SUPFAM" id="SSF51338">
    <property type="entry name" value="Composite domain of metallo-dependent hydrolases"/>
    <property type="match status" value="1"/>
</dbReference>